<reference evidence="1" key="1">
    <citation type="submission" date="2020-08" db="EMBL/GenBank/DDBJ databases">
        <authorList>
            <person name="Cejkova D."/>
            <person name="Kubasova T."/>
            <person name="Jahodarova E."/>
            <person name="Rychlik I."/>
        </authorList>
    </citation>
    <scope>NUCLEOTIDE SEQUENCE</scope>
    <source>
        <strain evidence="1">An559</strain>
    </source>
</reference>
<comment type="caution">
    <text evidence="1">The sequence shown here is derived from an EMBL/GenBank/DDBJ whole genome shotgun (WGS) entry which is preliminary data.</text>
</comment>
<sequence length="199" mass="22577">MKQPIITISREFGSGGREIGKMIADHFSIPYYDNALITLAAKKSGFVEEMFEHTDQKPTGSLLFSLSMFGGMASFEMPLNDKVYLIQSDIIKEVASKGGCVIVGRCADYVLRDMPNVVNFYLHADLDTRTDFAIRMRDFPPEGAKEKVQKIDKRRASYYHYYTGKKWGDAKNYDLCIDTTKLGLEKTADLIIKYVDLRA</sequence>
<dbReference type="GO" id="GO:0016301">
    <property type="term" value="F:kinase activity"/>
    <property type="evidence" value="ECO:0007669"/>
    <property type="project" value="UniProtKB-KW"/>
</dbReference>
<proteinExistence type="predicted"/>
<dbReference type="Gene3D" id="3.40.50.300">
    <property type="entry name" value="P-loop containing nucleotide triphosphate hydrolases"/>
    <property type="match status" value="1"/>
</dbReference>
<dbReference type="RefSeq" id="WP_204444789.1">
    <property type="nucleotide sequence ID" value="NZ_JACJKY010000004.1"/>
</dbReference>
<name>A0A939BE50_9FIRM</name>
<dbReference type="Proteomes" id="UP000774750">
    <property type="component" value="Unassembled WGS sequence"/>
</dbReference>
<keyword evidence="1" id="KW-0418">Kinase</keyword>
<evidence type="ECO:0000313" key="1">
    <source>
        <dbReference type="EMBL" id="MBM6920218.1"/>
    </source>
</evidence>
<reference evidence="1" key="2">
    <citation type="journal article" date="2021" name="Sci. Rep.">
        <title>The distribution of antibiotic resistance genes in chicken gut microbiota commensals.</title>
        <authorList>
            <person name="Juricova H."/>
            <person name="Matiasovicova J."/>
            <person name="Kubasova T."/>
            <person name="Cejkova D."/>
            <person name="Rychlik I."/>
        </authorList>
    </citation>
    <scope>NUCLEOTIDE SEQUENCE</scope>
    <source>
        <strain evidence="1">An559</strain>
    </source>
</reference>
<dbReference type="EMBL" id="JACJKY010000004">
    <property type="protein sequence ID" value="MBM6920218.1"/>
    <property type="molecule type" value="Genomic_DNA"/>
</dbReference>
<dbReference type="SUPFAM" id="SSF52540">
    <property type="entry name" value="P-loop containing nucleoside triphosphate hydrolases"/>
    <property type="match status" value="1"/>
</dbReference>
<protein>
    <submittedName>
        <fullName evidence="1">Cytidylate kinase-like family protein</fullName>
    </submittedName>
</protein>
<dbReference type="Pfam" id="PF13189">
    <property type="entry name" value="Cytidylate_kin2"/>
    <property type="match status" value="1"/>
</dbReference>
<evidence type="ECO:0000313" key="2">
    <source>
        <dbReference type="Proteomes" id="UP000774750"/>
    </source>
</evidence>
<organism evidence="1 2">
    <name type="scientific">Merdimmobilis hominis</name>
    <dbReference type="NCBI Taxonomy" id="2897707"/>
    <lineage>
        <taxon>Bacteria</taxon>
        <taxon>Bacillati</taxon>
        <taxon>Bacillota</taxon>
        <taxon>Clostridia</taxon>
        <taxon>Eubacteriales</taxon>
        <taxon>Oscillospiraceae</taxon>
        <taxon>Merdimmobilis</taxon>
    </lineage>
</organism>
<keyword evidence="2" id="KW-1185">Reference proteome</keyword>
<dbReference type="InterPro" id="IPR027417">
    <property type="entry name" value="P-loop_NTPase"/>
</dbReference>
<dbReference type="AlphaFoldDB" id="A0A939BE50"/>
<accession>A0A939BE50</accession>
<gene>
    <name evidence="1" type="ORF">H6A12_03470</name>
</gene>
<keyword evidence="1" id="KW-0808">Transferase</keyword>